<evidence type="ECO:0000313" key="1">
    <source>
        <dbReference type="EMBL" id="PKY47424.1"/>
    </source>
</evidence>
<sequence length="165" mass="18679">MSIPFIDEEELYSDKIFIMNFGSCLLKSIPEEEMIISCRLKDDSSESSVSSASSVICDIPKKKQPTESGNLIPVLQKPLESICNTCFQIPYSRKYQRCPHLVFFILVLILLVTSRAIKAKKAPEFDNFPADRLKLWKVEIPGDHVDPLSNLSLEENEELSAINDI</sequence>
<evidence type="ECO:0000313" key="2">
    <source>
        <dbReference type="Proteomes" id="UP000234323"/>
    </source>
</evidence>
<protein>
    <submittedName>
        <fullName evidence="1">Uncharacterized protein</fullName>
    </submittedName>
</protein>
<dbReference type="AlphaFoldDB" id="A0A2I1GLI8"/>
<organism evidence="1 2">
    <name type="scientific">Rhizophagus irregularis</name>
    <dbReference type="NCBI Taxonomy" id="588596"/>
    <lineage>
        <taxon>Eukaryota</taxon>
        <taxon>Fungi</taxon>
        <taxon>Fungi incertae sedis</taxon>
        <taxon>Mucoromycota</taxon>
        <taxon>Glomeromycotina</taxon>
        <taxon>Glomeromycetes</taxon>
        <taxon>Glomerales</taxon>
        <taxon>Glomeraceae</taxon>
        <taxon>Rhizophagus</taxon>
    </lineage>
</organism>
<reference evidence="1 2" key="1">
    <citation type="submission" date="2015-10" db="EMBL/GenBank/DDBJ databases">
        <title>Genome analyses suggest a sexual origin of heterokaryosis in a supposedly ancient asexual fungus.</title>
        <authorList>
            <person name="Ropars J."/>
            <person name="Sedzielewska K."/>
            <person name="Noel J."/>
            <person name="Charron P."/>
            <person name="Farinelli L."/>
            <person name="Marton T."/>
            <person name="Kruger M."/>
            <person name="Pelin A."/>
            <person name="Brachmann A."/>
            <person name="Corradi N."/>
        </authorList>
    </citation>
    <scope>NUCLEOTIDE SEQUENCE [LARGE SCALE GENOMIC DNA]</scope>
    <source>
        <strain evidence="1 2">A4</strain>
    </source>
</reference>
<dbReference type="EMBL" id="LLXI01000543">
    <property type="protein sequence ID" value="PKY47424.1"/>
    <property type="molecule type" value="Genomic_DNA"/>
</dbReference>
<keyword evidence="2" id="KW-1185">Reference proteome</keyword>
<gene>
    <name evidence="1" type="ORF">RhiirA4_462606</name>
</gene>
<name>A0A2I1GLI8_9GLOM</name>
<comment type="caution">
    <text evidence="1">The sequence shown here is derived from an EMBL/GenBank/DDBJ whole genome shotgun (WGS) entry which is preliminary data.</text>
</comment>
<dbReference type="Proteomes" id="UP000234323">
    <property type="component" value="Unassembled WGS sequence"/>
</dbReference>
<proteinExistence type="predicted"/>
<accession>A0A2I1GLI8</accession>